<dbReference type="EMBL" id="SIXF01000004">
    <property type="protein sequence ID" value="TBO43493.1"/>
    <property type="molecule type" value="Genomic_DNA"/>
</dbReference>
<reference evidence="1 2" key="1">
    <citation type="submission" date="2019-02" db="EMBL/GenBank/DDBJ databases">
        <title>Pedobacter kyonggii whole genome sequence analysis.</title>
        <authorList>
            <person name="Dahal R.H."/>
        </authorList>
    </citation>
    <scope>NUCLEOTIDE SEQUENCE [LARGE SCALE GENOMIC DNA]</scope>
    <source>
        <strain evidence="1 2">K-4-11-1</strain>
    </source>
</reference>
<comment type="caution">
    <text evidence="1">The sequence shown here is derived from an EMBL/GenBank/DDBJ whole genome shotgun (WGS) entry which is preliminary data.</text>
</comment>
<name>A0A4Q9HF87_9SPHI</name>
<gene>
    <name evidence="1" type="ORF">EYS08_05910</name>
</gene>
<protein>
    <recommendedName>
        <fullName evidence="3">VCBS repeat-containing protein</fullName>
    </recommendedName>
</protein>
<keyword evidence="2" id="KW-1185">Reference proteome</keyword>
<proteinExistence type="predicted"/>
<dbReference type="AlphaFoldDB" id="A0A4Q9HF87"/>
<organism evidence="1 2">
    <name type="scientific">Pedobacter kyonggii</name>
    <dbReference type="NCBI Taxonomy" id="1926871"/>
    <lineage>
        <taxon>Bacteria</taxon>
        <taxon>Pseudomonadati</taxon>
        <taxon>Bacteroidota</taxon>
        <taxon>Sphingobacteriia</taxon>
        <taxon>Sphingobacteriales</taxon>
        <taxon>Sphingobacteriaceae</taxon>
        <taxon>Pedobacter</taxon>
    </lineage>
</organism>
<dbReference type="Proteomes" id="UP000291819">
    <property type="component" value="Unassembled WGS sequence"/>
</dbReference>
<sequence length="116" mass="13438">METVDKKFSIGNINNYKENDTAFISLKRNMETDEMECGENNCLINIEFTENIPKISIDQSLGIYISKTGDLNDDKANEIIIFSRTNEGSWNNISVWSFKGRKWNEMAKTRALYQKI</sequence>
<dbReference type="OrthoDB" id="9812921at2"/>
<evidence type="ECO:0000313" key="1">
    <source>
        <dbReference type="EMBL" id="TBO43493.1"/>
    </source>
</evidence>
<accession>A0A4Q9HF87</accession>
<evidence type="ECO:0008006" key="3">
    <source>
        <dbReference type="Google" id="ProtNLM"/>
    </source>
</evidence>
<evidence type="ECO:0000313" key="2">
    <source>
        <dbReference type="Proteomes" id="UP000291819"/>
    </source>
</evidence>